<dbReference type="Gene3D" id="2.40.33.20">
    <property type="entry name" value="PK beta-barrel domain-like"/>
    <property type="match status" value="1"/>
</dbReference>
<dbReference type="InterPro" id="IPR011037">
    <property type="entry name" value="Pyrv_Knase-like_insert_dom_sf"/>
</dbReference>
<accession>A0A381QM51</accession>
<dbReference type="PANTHER" id="PTHR36930:SF1">
    <property type="entry name" value="MOSC DOMAIN-CONTAINING PROTEIN"/>
    <property type="match status" value="1"/>
</dbReference>
<protein>
    <recommendedName>
        <fullName evidence="1">MOSC domain-containing protein</fullName>
    </recommendedName>
</protein>
<gene>
    <name evidence="2" type="ORF">METZ01_LOCUS31517</name>
</gene>
<dbReference type="GO" id="GO:0003824">
    <property type="term" value="F:catalytic activity"/>
    <property type="evidence" value="ECO:0007669"/>
    <property type="project" value="InterPro"/>
</dbReference>
<dbReference type="PANTHER" id="PTHR36930">
    <property type="entry name" value="METAL-SULFUR CLUSTER BIOSYNTHESIS PROTEINS YUAD-RELATED"/>
    <property type="match status" value="1"/>
</dbReference>
<dbReference type="GO" id="GO:0030170">
    <property type="term" value="F:pyridoxal phosphate binding"/>
    <property type="evidence" value="ECO:0007669"/>
    <property type="project" value="InterPro"/>
</dbReference>
<dbReference type="GO" id="GO:0030151">
    <property type="term" value="F:molybdenum ion binding"/>
    <property type="evidence" value="ECO:0007669"/>
    <property type="project" value="InterPro"/>
</dbReference>
<organism evidence="2">
    <name type="scientific">marine metagenome</name>
    <dbReference type="NCBI Taxonomy" id="408172"/>
    <lineage>
        <taxon>unclassified sequences</taxon>
        <taxon>metagenomes</taxon>
        <taxon>ecological metagenomes</taxon>
    </lineage>
</organism>
<dbReference type="SUPFAM" id="SSF50800">
    <property type="entry name" value="PK beta-barrel domain-like"/>
    <property type="match status" value="1"/>
</dbReference>
<proteinExistence type="predicted"/>
<dbReference type="InterPro" id="IPR005302">
    <property type="entry name" value="MoCF_Sase_C"/>
</dbReference>
<name>A0A381QM51_9ZZZZ</name>
<reference evidence="2" key="1">
    <citation type="submission" date="2018-05" db="EMBL/GenBank/DDBJ databases">
        <authorList>
            <person name="Lanie J.A."/>
            <person name="Ng W.-L."/>
            <person name="Kazmierczak K.M."/>
            <person name="Andrzejewski T.M."/>
            <person name="Davidsen T.M."/>
            <person name="Wayne K.J."/>
            <person name="Tettelin H."/>
            <person name="Glass J.I."/>
            <person name="Rusch D."/>
            <person name="Podicherti R."/>
            <person name="Tsui H.-C.T."/>
            <person name="Winkler M.E."/>
        </authorList>
    </citation>
    <scope>NUCLEOTIDE SEQUENCE</scope>
</reference>
<dbReference type="EMBL" id="UINC01001361">
    <property type="protein sequence ID" value="SUZ78663.1"/>
    <property type="molecule type" value="Genomic_DNA"/>
</dbReference>
<evidence type="ECO:0000313" key="2">
    <source>
        <dbReference type="EMBL" id="SUZ78663.1"/>
    </source>
</evidence>
<dbReference type="PROSITE" id="PS51340">
    <property type="entry name" value="MOSC"/>
    <property type="match status" value="1"/>
</dbReference>
<dbReference type="AlphaFoldDB" id="A0A381QM51"/>
<dbReference type="InterPro" id="IPR052716">
    <property type="entry name" value="MOSC_domain"/>
</dbReference>
<dbReference type="Pfam" id="PF03473">
    <property type="entry name" value="MOSC"/>
    <property type="match status" value="1"/>
</dbReference>
<evidence type="ECO:0000259" key="1">
    <source>
        <dbReference type="PROSITE" id="PS51340"/>
    </source>
</evidence>
<feature type="domain" description="MOSC" evidence="1">
    <location>
        <begin position="2"/>
        <end position="127"/>
    </location>
</feature>
<sequence length="131" mass="14193">MDTAQQVTLAAKKGIVGNANWGGWRQVTIMEKEIWESVTSSLGVTLDPSTRRANLMVSGIELAHSRDKVVSIGGVRIKMVNETAPCNLMEEACPGLEDALKPNWRGGAFGYVIDDGEITVGDDVCWVEEEA</sequence>